<feature type="signal peptide" evidence="2">
    <location>
        <begin position="1"/>
        <end position="28"/>
    </location>
</feature>
<sequence length="2496" mass="284253">MTLDRSLRKIYFIFTAIFALAIPFNGFAQETTDIDTTGTLPYPFEDQPAFGYSKQDSGKIYLNKPSNIKYEIEYDPVLGQYVFYEKIGNLNYRLPQSMSLEDYIEYDFDKSINEYWRTRSQLEDMDQRGGLIPKLTIGSEAFNRIFGGNTINIQPQGYVEVSFGYQMNKTDNPAIPERLRKVPTFDFDEKIQMNVTGQIGTKMNMRVNYNTEATFDYENKMNLEYTGDEDEILKRVEAGNVSLPLNGSLITGASNLFGVKAEMQFGKLNVTTIFSQHKGESKTVETEGGAQVATFEISAANYDANRHFFLAQYFRDHYDEWLKSTAVPRSPISINKIEVWVTNKSSDFTESRNILAFQDLAEHDPNIYNNIPQFQQTVGLPYPQNIYPNNSANGLYTEMNSTYSSVRQVENITSTMAQFGQEFIGGTDFEKIEQARKLSESEYTINTTLGYISLNTSLNADEVLAVAFNFTSNGQTFQVGEFSTDGIDAPKTLFLKLIKGTNLSPGRPTWDLMMKNVYNLNAYQLSSEDFELNVVYQNDSTGTYINYLPESRIKGHILLEVMRLDMLNKQLDPSKDGVFDYVEGITVNSNTGRIIFPVIEPFGKHLADSLTDQTFIDKYTFQTLYDSTRIKAEQDAEHNKFKLVGSYKGSSSSDIMLGTLNLAQGSVKVTAGGQMLVENVDYTVDYTLGRVKIINQALLEAGTPISVSTESEDLFTMQRKTLMGTHLNYAFSDNFNIGATMLYMNERPLTQKVDYGEDPISNLMYGLDARYSTESMLITKALDKLPFYSTNAASAIDVEAEFAQLVPGTSKSTNGAVYIDDFEATKTAIDLRSRQSWMLASTPQYQDDLFPEGNLNNLLDYGMNRALLAYYTIDPLFLRNNSLTPDHIKNNRDMQSNHFVREVFEGELFPEKEFSTGEPTNIAVLDLAFYPKERGPYNFDAGTSNFSAGINTDGTLKSPETRWGGIMRSLTTSDFETANIEYLEFWLMDPFAYDTLSRHEGGDLYFNFGDISEDVLRDSRKAFENGLPTTGEVANVDTTVWGRVSTLQSLVNAFDNNDVSRQYQDIGFDGLNDEDEQLHFAHYLQELRLKVNDDVYEKALSDPASDNFKYYRGSDHDANETSILARYKKYNGPDGNSPTSNMSDESYPTSATTLPDVEDINRDNTLNEYERYYQYKVSIRKEDMVLGQNNITDIKHSKVELKNGTIGEVDWYQFKIPINSPDDVIGNISDFSSIRFLRMFMRGFQDSTIMRFATLDLVRADWRRYTGDISDQDAAPSPETDFEISAVSIEENGSREPVNYILPPGIDRVIDPANPQLKQLNEQSMVLKVIDLEQGDAKAAYKPLYMDFRRYSTLKMDVHAEEIEDYPLDDDQMYFFIRLGSDYNYNYYEYEIPLKLTPPYSGRPYDNNSEADRYIVWPDENRLNIPLEVFTNLKLDRNDAMRAGGSNISIQDIYETTHEDWNDGKNRVKIKGSPNLGNVQVFMMGVRNKKGQVNTGPKSVEVWTNELRLSDFNEDGGWAANARVSTRLADLGSVTVAGRTRSAGFGSIDQNINSRQLEDLNEIDVAASIDWGRFFPEKAGVRIPMYYGYSKSTTNPKYNPLEPDIEMDQSLGRLDNKQEKDSLKNLVQDVIERKSINFTNVKVEPQKQKEKTQLWDVQNFAVTYSYNEISKHDVTTEYNVDKTHRFMFSYNYSSRSKLIEPFKKVKLLQKGPLKLIGDFNFYPLPTQISYRTDLYRKYKERQSRNITNPNLILPATYEKDFLWNRYLDIRYDITRSLKFDFSSRGTSRIDEPEGRINKRDDDYEWKRDSILTNLWDLGRPTLYNHTFNATYQVPIRSIKPLNFLSSTVRYSGTYDWVAGPLTEEDINLGNTISNSRNLTLTGNANMQTLFNKVPYFKEVDQKFRRTGRGRGSMANRSSGGRSRNNTASQQPLQKREAETFTQNVKLTASTPQKINHKLNTKKIKVLVTDVDGKVVPGKVTIIDGNTIEFTPNMDTNQAMLSVTGKRGDQPFIKDMLDFTTRIMIGVRTLSVNYSKNGGSILPGYLPEPSLFGAGNFSGDREWGGIPNMEANFAPGLPFLLGWQDREFAVKAADNGWLTIDSTLNTPFMIRENERISFRALLEPLPDLRIDLTADRSFSKNITEFYDYDYNSGQFVANSTSESGNFSMSTLTWGTAFFAIGKNDVNSSDAFENLKKNRKVIAHRLAEQRGTNGGYNPDKDHELYPGYPDGYGPNSVEVLVPAFLAAYQGKDPEKVSLGMFPSIKYIRPNWSIRYEGMVSRIPGLNKVMRSLNFQHTYRSSYNVGSYATNLNYAESADGFSYIKDLADNFVPGYDFNSVNIVEAFNPLINMDIMWRSDLTTRAEIKRNRNLNLSLANNQLTEIIGSEYIVGVGYRFTHMDLIIKTKNSQQAYSNDLNIRADVSYRKSKTLLRQLDEADNQITSGQGNFTIKTYADYRLSDKFEMRVFYDRIINDPFTSLSYRTVNANFGVSFRFTLSN</sequence>
<dbReference type="EMBL" id="JAPOHD010000003">
    <property type="protein sequence ID" value="MCY1718920.1"/>
    <property type="molecule type" value="Genomic_DNA"/>
</dbReference>
<dbReference type="Proteomes" id="UP001145087">
    <property type="component" value="Unassembled WGS sequence"/>
</dbReference>
<keyword evidence="5" id="KW-1185">Reference proteome</keyword>
<feature type="compositionally biased region" description="Polar residues" evidence="1">
    <location>
        <begin position="1134"/>
        <end position="1153"/>
    </location>
</feature>
<evidence type="ECO:0000259" key="3">
    <source>
        <dbReference type="Pfam" id="PF14349"/>
    </source>
</evidence>
<feature type="domain" description="Gliding motility protein SprA N-terminal" evidence="3">
    <location>
        <begin position="67"/>
        <end position="451"/>
    </location>
</feature>
<dbReference type="InterPro" id="IPR025684">
    <property type="entry name" value="SprA_N_dom"/>
</dbReference>
<feature type="domain" description="Gliding motility protein SprA N-terminal" evidence="3">
    <location>
        <begin position="1083"/>
        <end position="1611"/>
    </location>
</feature>
<feature type="region of interest" description="Disordered" evidence="1">
    <location>
        <begin position="1130"/>
        <end position="1157"/>
    </location>
</feature>
<comment type="caution">
    <text evidence="4">The sequence shown here is derived from an EMBL/GenBank/DDBJ whole genome shotgun (WGS) entry which is preliminary data.</text>
</comment>
<name>A0A9X3J5T7_9BACT</name>
<keyword evidence="2" id="KW-0732">Signal</keyword>
<feature type="compositionally biased region" description="Polar residues" evidence="1">
    <location>
        <begin position="1914"/>
        <end position="1932"/>
    </location>
</feature>
<evidence type="ECO:0000256" key="1">
    <source>
        <dbReference type="SAM" id="MobiDB-lite"/>
    </source>
</evidence>
<evidence type="ECO:0000313" key="5">
    <source>
        <dbReference type="Proteomes" id="UP001145087"/>
    </source>
</evidence>
<dbReference type="RefSeq" id="WP_343331259.1">
    <property type="nucleotide sequence ID" value="NZ_JAPOHD010000003.1"/>
</dbReference>
<evidence type="ECO:0000313" key="4">
    <source>
        <dbReference type="EMBL" id="MCY1718920.1"/>
    </source>
</evidence>
<dbReference type="Pfam" id="PF14349">
    <property type="entry name" value="SprA_N"/>
    <property type="match status" value="2"/>
</dbReference>
<dbReference type="InterPro" id="IPR026377">
    <property type="entry name" value="Cell_surface_SprA"/>
</dbReference>
<dbReference type="NCBIfam" id="TIGR04189">
    <property type="entry name" value="surface_SprA"/>
    <property type="match status" value="1"/>
</dbReference>
<accession>A0A9X3J5T7</accession>
<feature type="chain" id="PRO_5040829344" evidence="2">
    <location>
        <begin position="29"/>
        <end position="2496"/>
    </location>
</feature>
<proteinExistence type="predicted"/>
<feature type="region of interest" description="Disordered" evidence="1">
    <location>
        <begin position="1904"/>
        <end position="1942"/>
    </location>
</feature>
<organism evidence="4 5">
    <name type="scientific">Draconibacterium aestuarii</name>
    <dbReference type="NCBI Taxonomy" id="2998507"/>
    <lineage>
        <taxon>Bacteria</taxon>
        <taxon>Pseudomonadati</taxon>
        <taxon>Bacteroidota</taxon>
        <taxon>Bacteroidia</taxon>
        <taxon>Marinilabiliales</taxon>
        <taxon>Prolixibacteraceae</taxon>
        <taxon>Draconibacterium</taxon>
    </lineage>
</organism>
<protein>
    <submittedName>
        <fullName evidence="4">Cell surface protein SprA</fullName>
    </submittedName>
</protein>
<gene>
    <name evidence="4" type="primary">sprA</name>
    <name evidence="4" type="ORF">OU798_01115</name>
</gene>
<reference evidence="4" key="1">
    <citation type="submission" date="2022-11" db="EMBL/GenBank/DDBJ databases">
        <title>Marilongibacter aestuarii gen. nov., sp. nov., isolated from tidal flat sediment.</title>
        <authorList>
            <person name="Jiayan W."/>
        </authorList>
    </citation>
    <scope>NUCLEOTIDE SEQUENCE</scope>
    <source>
        <strain evidence="4">Z1-6</strain>
    </source>
</reference>
<evidence type="ECO:0000256" key="2">
    <source>
        <dbReference type="SAM" id="SignalP"/>
    </source>
</evidence>